<comment type="similarity">
    <text evidence="1">Belongs to the leucine-binding protein family.</text>
</comment>
<dbReference type="InterPro" id="IPR028082">
    <property type="entry name" value="Peripla_BP_I"/>
</dbReference>
<dbReference type="EMBL" id="NRRU01000094">
    <property type="protein sequence ID" value="MBK1715062.1"/>
    <property type="molecule type" value="Genomic_DNA"/>
</dbReference>
<evidence type="ECO:0000313" key="7">
    <source>
        <dbReference type="Proteomes" id="UP001041814"/>
    </source>
</evidence>
<dbReference type="RefSeq" id="WP_200379763.1">
    <property type="nucleotide sequence ID" value="NZ_NRRU01000094.1"/>
</dbReference>
<reference evidence="6" key="2">
    <citation type="journal article" date="2020" name="Microorganisms">
        <title>Osmotic Adaptation and Compatible Solute Biosynthesis of Phototrophic Bacteria as Revealed from Genome Analyses.</title>
        <authorList>
            <person name="Imhoff J.F."/>
            <person name="Rahn T."/>
            <person name="Kunzel S."/>
            <person name="Keller A."/>
            <person name="Neulinger S.C."/>
        </authorList>
    </citation>
    <scope>NUCLEOTIDE SEQUENCE</scope>
    <source>
        <strain evidence="6">IM 151</strain>
    </source>
</reference>
<keyword evidence="7" id="KW-1185">Reference proteome</keyword>
<gene>
    <name evidence="6" type="ORF">CKO43_20085</name>
</gene>
<evidence type="ECO:0000259" key="5">
    <source>
        <dbReference type="Pfam" id="PF13458"/>
    </source>
</evidence>
<evidence type="ECO:0000313" key="6">
    <source>
        <dbReference type="EMBL" id="MBK1715062.1"/>
    </source>
</evidence>
<name>A0ABS1DY99_RUBGE</name>
<protein>
    <recommendedName>
        <fullName evidence="5">Leucine-binding protein domain-containing protein</fullName>
    </recommendedName>
</protein>
<dbReference type="PRINTS" id="PR00337">
    <property type="entry name" value="LEUILEVALBP"/>
</dbReference>
<evidence type="ECO:0000256" key="1">
    <source>
        <dbReference type="ARBA" id="ARBA00010062"/>
    </source>
</evidence>
<comment type="caution">
    <text evidence="6">The sequence shown here is derived from an EMBL/GenBank/DDBJ whole genome shotgun (WGS) entry which is preliminary data.</text>
</comment>
<evidence type="ECO:0000256" key="3">
    <source>
        <dbReference type="ARBA" id="ARBA00022729"/>
    </source>
</evidence>
<keyword evidence="4" id="KW-0029">Amino-acid transport</keyword>
<feature type="domain" description="Leucine-binding protein" evidence="5">
    <location>
        <begin position="34"/>
        <end position="364"/>
    </location>
</feature>
<dbReference type="PANTHER" id="PTHR47235">
    <property type="entry name" value="BLR6548 PROTEIN"/>
    <property type="match status" value="1"/>
</dbReference>
<organism evidence="6 7">
    <name type="scientific">Rubrivivax gelatinosus</name>
    <name type="common">Rhodocyclus gelatinosus</name>
    <name type="synonym">Rhodopseudomonas gelatinosa</name>
    <dbReference type="NCBI Taxonomy" id="28068"/>
    <lineage>
        <taxon>Bacteria</taxon>
        <taxon>Pseudomonadati</taxon>
        <taxon>Pseudomonadota</taxon>
        <taxon>Betaproteobacteria</taxon>
        <taxon>Burkholderiales</taxon>
        <taxon>Sphaerotilaceae</taxon>
        <taxon>Rubrivivax</taxon>
    </lineage>
</organism>
<accession>A0ABS1DY99</accession>
<dbReference type="Gene3D" id="3.40.50.2300">
    <property type="match status" value="2"/>
</dbReference>
<evidence type="ECO:0000256" key="4">
    <source>
        <dbReference type="ARBA" id="ARBA00022970"/>
    </source>
</evidence>
<dbReference type="PANTHER" id="PTHR47235:SF1">
    <property type="entry name" value="BLR6548 PROTEIN"/>
    <property type="match status" value="1"/>
</dbReference>
<proteinExistence type="inferred from homology"/>
<sequence length="380" mass="40621">MTFTRRSAVFAGVTAACFGPWVWSRSVAANSWLIGQSAPQTGPISVSSIETTAGARMYFNRLNARGGVHGRPVELVSIDDAQDPKRAVANTQQLLDQGVIALGLYRTTPAIEATLPLVRKAGIAFVGAQTGPSFIYEANGNLLFNTRASYHDEVARAVDYFSNLGMTRVGALVATDSFGQDVLVGLRRAMAANGKAELVSQASFDNRGSDVAAQVEQIRKGNPQVVMLIANLKASAAFIKHARANGFNPTFVSLSVTSTSSFSTELGAYAEGVVVTQVVPTPYSRRLRLVAEFRDAVTQSGDAAAPVSHAALQGYVSARLIHEGIRRCGANADRGQLVQALNSTGRFDLGDYTLNYSPESRQGTRLTELTFLSKSGKFMF</sequence>
<dbReference type="CDD" id="cd06326">
    <property type="entry name" value="PBP1_ABC_ligand_binding-like"/>
    <property type="match status" value="1"/>
</dbReference>
<keyword evidence="2" id="KW-0813">Transport</keyword>
<reference evidence="6" key="1">
    <citation type="submission" date="2017-08" db="EMBL/GenBank/DDBJ databases">
        <authorList>
            <person name="Imhoff J.F."/>
            <person name="Rahn T."/>
            <person name="Kuenzel S."/>
            <person name="Neulinger S.C."/>
        </authorList>
    </citation>
    <scope>NUCLEOTIDE SEQUENCE</scope>
    <source>
        <strain evidence="6">IM 151</strain>
    </source>
</reference>
<dbReference type="InterPro" id="IPR000709">
    <property type="entry name" value="Leu_Ile_Val-bd"/>
</dbReference>
<dbReference type="PROSITE" id="PS51257">
    <property type="entry name" value="PROKAR_LIPOPROTEIN"/>
    <property type="match status" value="1"/>
</dbReference>
<dbReference type="Proteomes" id="UP001041814">
    <property type="component" value="Unassembled WGS sequence"/>
</dbReference>
<keyword evidence="3" id="KW-0732">Signal</keyword>
<evidence type="ECO:0000256" key="2">
    <source>
        <dbReference type="ARBA" id="ARBA00022448"/>
    </source>
</evidence>
<dbReference type="Pfam" id="PF13458">
    <property type="entry name" value="Peripla_BP_6"/>
    <property type="match status" value="1"/>
</dbReference>
<dbReference type="SUPFAM" id="SSF53822">
    <property type="entry name" value="Periplasmic binding protein-like I"/>
    <property type="match status" value="1"/>
</dbReference>
<dbReference type="InterPro" id="IPR028081">
    <property type="entry name" value="Leu-bd"/>
</dbReference>